<dbReference type="PROSITE" id="PS50250">
    <property type="entry name" value="PCI"/>
    <property type="match status" value="1"/>
</dbReference>
<dbReference type="InterPro" id="IPR000504">
    <property type="entry name" value="RRM_dom"/>
</dbReference>
<dbReference type="GO" id="GO:0006511">
    <property type="term" value="P:ubiquitin-dependent protein catabolic process"/>
    <property type="evidence" value="ECO:0007669"/>
    <property type="project" value="TreeGrafter"/>
</dbReference>
<comment type="similarity">
    <text evidence="1">Belongs to the proteasome subunit S3 family.</text>
</comment>
<protein>
    <submittedName>
        <fullName evidence="8">26S proteasome non-ATPase regulatory subunit 3</fullName>
    </submittedName>
</protein>
<dbReference type="Pfam" id="PF13862">
    <property type="entry name" value="BCCIP"/>
    <property type="match status" value="1"/>
</dbReference>
<dbReference type="Pfam" id="PF08375">
    <property type="entry name" value="Rpn3_C"/>
    <property type="match status" value="1"/>
</dbReference>
<dbReference type="SMART" id="SM00360">
    <property type="entry name" value="RRM"/>
    <property type="match status" value="1"/>
</dbReference>
<evidence type="ECO:0000259" key="6">
    <source>
        <dbReference type="PROSITE" id="PS50102"/>
    </source>
</evidence>
<dbReference type="GO" id="GO:0003723">
    <property type="term" value="F:RNA binding"/>
    <property type="evidence" value="ECO:0007669"/>
    <property type="project" value="UniProtKB-UniRule"/>
</dbReference>
<dbReference type="Proteomes" id="UP000572268">
    <property type="component" value="Unassembled WGS sequence"/>
</dbReference>
<dbReference type="InterPro" id="IPR025602">
    <property type="entry name" value="BCP1_family"/>
</dbReference>
<feature type="coiled-coil region" evidence="4">
    <location>
        <begin position="586"/>
        <end position="613"/>
    </location>
</feature>
<dbReference type="Pfam" id="PF01399">
    <property type="entry name" value="PCI"/>
    <property type="match status" value="1"/>
</dbReference>
<feature type="region of interest" description="Disordered" evidence="5">
    <location>
        <begin position="306"/>
        <end position="351"/>
    </location>
</feature>
<evidence type="ECO:0000256" key="2">
    <source>
        <dbReference type="ARBA" id="ARBA00022942"/>
    </source>
</evidence>
<evidence type="ECO:0000259" key="7">
    <source>
        <dbReference type="PROSITE" id="PS50250"/>
    </source>
</evidence>
<evidence type="ECO:0000256" key="3">
    <source>
        <dbReference type="PROSITE-ProRule" id="PRU00176"/>
    </source>
</evidence>
<dbReference type="PROSITE" id="PS50102">
    <property type="entry name" value="RRM"/>
    <property type="match status" value="1"/>
</dbReference>
<dbReference type="PANTHER" id="PTHR10758:SF2">
    <property type="entry name" value="26S PROTEASOME NON-ATPASE REGULATORY SUBUNIT 3"/>
    <property type="match status" value="1"/>
</dbReference>
<feature type="region of interest" description="Disordered" evidence="5">
    <location>
        <begin position="670"/>
        <end position="690"/>
    </location>
</feature>
<accession>A0A7J6L5H4</accession>
<feature type="compositionally biased region" description="Basic and acidic residues" evidence="5">
    <location>
        <begin position="283"/>
        <end position="294"/>
    </location>
</feature>
<dbReference type="CDD" id="cd12411">
    <property type="entry name" value="RRM_ist3_like"/>
    <property type="match status" value="1"/>
</dbReference>
<feature type="region of interest" description="Disordered" evidence="5">
    <location>
        <begin position="184"/>
        <end position="294"/>
    </location>
</feature>
<feature type="compositionally biased region" description="Basic residues" evidence="5">
    <location>
        <begin position="191"/>
        <end position="204"/>
    </location>
</feature>
<dbReference type="GO" id="GO:0030234">
    <property type="term" value="F:enzyme regulator activity"/>
    <property type="evidence" value="ECO:0007669"/>
    <property type="project" value="InterPro"/>
</dbReference>
<feature type="domain" description="PCI" evidence="7">
    <location>
        <begin position="939"/>
        <end position="1119"/>
    </location>
</feature>
<dbReference type="InterPro" id="IPR000717">
    <property type="entry name" value="PCI_dom"/>
</dbReference>
<dbReference type="Pfam" id="PF00076">
    <property type="entry name" value="RRM_1"/>
    <property type="match status" value="1"/>
</dbReference>
<dbReference type="InterPro" id="IPR036390">
    <property type="entry name" value="WH_DNA-bd_sf"/>
</dbReference>
<evidence type="ECO:0000256" key="1">
    <source>
        <dbReference type="ARBA" id="ARBA00007912"/>
    </source>
</evidence>
<keyword evidence="4" id="KW-0175">Coiled coil</keyword>
<dbReference type="InterPro" id="IPR013586">
    <property type="entry name" value="PSMD3_C"/>
</dbReference>
<dbReference type="GO" id="GO:0042176">
    <property type="term" value="P:regulation of protein catabolic process"/>
    <property type="evidence" value="ECO:0007669"/>
    <property type="project" value="InterPro"/>
</dbReference>
<dbReference type="AlphaFoldDB" id="A0A7J6L5H4"/>
<keyword evidence="2 8" id="KW-0647">Proteasome</keyword>
<evidence type="ECO:0000313" key="9">
    <source>
        <dbReference type="Proteomes" id="UP000572268"/>
    </source>
</evidence>
<proteinExistence type="inferred from homology"/>
<dbReference type="EMBL" id="JABANN010000721">
    <property type="protein sequence ID" value="KAF4654438.1"/>
    <property type="molecule type" value="Genomic_DNA"/>
</dbReference>
<dbReference type="InterPro" id="IPR050756">
    <property type="entry name" value="CSN3"/>
</dbReference>
<feature type="domain" description="RRM" evidence="6">
    <location>
        <begin position="39"/>
        <end position="117"/>
    </location>
</feature>
<name>A0A7J6L5H4_PEROL</name>
<sequence length="1188" mass="133831">MSIRGINAEIDRIRQLSERELQDQTAEHASWHEKYRDSAYLYIGNLDRGLTEGDLITVFSQFGEIVDINLVRDKETGKSKGFGFLAYEDQRSTRYAIDNMIGFNLVGRPLKVDHVNSYRAPIVEDPEGGTDAEGNPVYVDYKATGAEGMGLGVAGVTESQKMLDQLGKNRARVTAVRDKKWMVEDPEAARRNKKEKKHRHKKEKSSKSADVEKSESSSSKRPVKEEEDDRDSSRDREYHRRERRESDVSRRRYRSRSRSDSRDDKRHRRRSRSPDRRRRSRSGSREERRRRETYRMSYGIKCRVLGLNQEPLPMPMNKKRSHPSAAPRKGSASSIDSSSSSSLSDGGHVDASSEDAFEAAFRFEDMTDDDFHGVRMMITRLLDGKEYDIGSLAQCIIDQQNIGTIIKSGEDDKKGKGDSGGDDAFCAVATILNPVQYSKEVPGMRELINHLKKQVDKHADSDETKEAFNKMVSPTGGSGGSCCGIMLNERMINLPSELVPGIHRVLKDDVAWSLSEEAHCPAEERKYYKFTHLLMLPACVRGIALLAHTGSHVLAHAKWVPSLDGFLTSYYVDPSAVPSKAMPGGKKMKAAKRKKARLEMEKKERRYICFEDEVFVDHALWQVSWPFPQGDGTDPETRKMLARVRASMRLVVAPFVLSFVIISNMTADTASKSKKSPEAPEEEVATPAKHPSVVAVEAELSSLRLIAQSVASKDYRGVNRVIRGLPQARRRVDAVSLEYLTRMILLPSASKVEDAWRKVLEQEAKRAQQEVEMVDVEEKQDDKSPQAQVAPAEALPSSVPSNLTEAELPGGGAYIRLMILIWLMDNERNLDLSSLKLTEVARELVDRLQKLNQRSLDAINAKGLFYYSLLHEREGTLRSIRPLLYRSYRTSVLKQDRISQATLLNLLLRNYLYYSEYDLANKLYSKTQFPDTRTNAEFAKYLYYIGRLKAVQLEYSDAYSRLTQAIRKSPQGEVGRGFRISAYKFAIIVELLMGEIPDRSVFAQSDLQKPLKLYYDISGAVRKGSVNDFESIVEAHCSEFRRDGTLSLIGRLHHNVIKAGLRGINLSYSKVPMEEVMQKLGLNSREEAAGVVSKAIADGVIDATIDDDGDFMQSSWSTDGYSGSSPQRHLHKRIAFCLQLHTETVKAMQYADTSMLGGNNNASNDADELAQLLDLDGSDLDDDDELDF</sequence>
<dbReference type="SMART" id="SM00753">
    <property type="entry name" value="PAM"/>
    <property type="match status" value="1"/>
</dbReference>
<dbReference type="Pfam" id="PF25573">
    <property type="entry name" value="TPR_PSMD3_N"/>
    <property type="match status" value="1"/>
</dbReference>
<dbReference type="PANTHER" id="PTHR10758">
    <property type="entry name" value="26S PROTEASOME NON-ATPASE REGULATORY SUBUNIT 3/COP9 SIGNALOSOME COMPLEX SUBUNIT 3"/>
    <property type="match status" value="1"/>
</dbReference>
<feature type="compositionally biased region" description="Basic and acidic residues" evidence="5">
    <location>
        <begin position="231"/>
        <end position="250"/>
    </location>
</feature>
<evidence type="ECO:0000313" key="8">
    <source>
        <dbReference type="EMBL" id="KAF4654438.1"/>
    </source>
</evidence>
<dbReference type="GO" id="GO:0008541">
    <property type="term" value="C:proteasome regulatory particle, lid subcomplex"/>
    <property type="evidence" value="ECO:0007669"/>
    <property type="project" value="TreeGrafter"/>
</dbReference>
<dbReference type="InterPro" id="IPR057985">
    <property type="entry name" value="TPR_PSMD3_N"/>
</dbReference>
<evidence type="ECO:0000256" key="4">
    <source>
        <dbReference type="SAM" id="Coils"/>
    </source>
</evidence>
<reference evidence="8 9" key="1">
    <citation type="submission" date="2020-04" db="EMBL/GenBank/DDBJ databases">
        <title>Perkinsus olseni comparative genomics.</title>
        <authorList>
            <person name="Bogema D.R."/>
        </authorList>
    </citation>
    <scope>NUCLEOTIDE SEQUENCE [LARGE SCALE GENOMIC DNA]</scope>
    <source>
        <strain evidence="8">ATCC PRA-31</strain>
    </source>
</reference>
<dbReference type="SUPFAM" id="SSF46785">
    <property type="entry name" value="Winged helix' DNA-binding domain"/>
    <property type="match status" value="1"/>
</dbReference>
<feature type="compositionally biased region" description="Basic and acidic residues" evidence="5">
    <location>
        <begin position="205"/>
        <end position="215"/>
    </location>
</feature>
<dbReference type="SMART" id="SM00088">
    <property type="entry name" value="PINT"/>
    <property type="match status" value="1"/>
</dbReference>
<gene>
    <name evidence="8" type="primary">PSMD3</name>
    <name evidence="8" type="ORF">FOL46_008729</name>
</gene>
<keyword evidence="3" id="KW-0694">RNA-binding</keyword>
<evidence type="ECO:0000256" key="5">
    <source>
        <dbReference type="SAM" id="MobiDB-lite"/>
    </source>
</evidence>
<feature type="region of interest" description="Disordered" evidence="5">
    <location>
        <begin position="770"/>
        <end position="801"/>
    </location>
</feature>
<dbReference type="Gene3D" id="1.25.40.570">
    <property type="match status" value="1"/>
</dbReference>
<dbReference type="GO" id="GO:0000398">
    <property type="term" value="P:mRNA splicing, via spliceosome"/>
    <property type="evidence" value="ECO:0007669"/>
    <property type="project" value="InterPro"/>
</dbReference>
<dbReference type="InterPro" id="IPR035979">
    <property type="entry name" value="RBD_domain_sf"/>
</dbReference>
<dbReference type="InterPro" id="IPR045844">
    <property type="entry name" value="RRM_Ist3-like"/>
</dbReference>
<dbReference type="InterPro" id="IPR012677">
    <property type="entry name" value="Nucleotide-bd_a/b_plait_sf"/>
</dbReference>
<comment type="caution">
    <text evidence="8">The sequence shown here is derived from an EMBL/GenBank/DDBJ whole genome shotgun (WGS) entry which is preliminary data.</text>
</comment>
<feature type="compositionally biased region" description="Basic residues" evidence="5">
    <location>
        <begin position="265"/>
        <end position="282"/>
    </location>
</feature>
<organism evidence="8 9">
    <name type="scientific">Perkinsus olseni</name>
    <name type="common">Perkinsus atlanticus</name>
    <dbReference type="NCBI Taxonomy" id="32597"/>
    <lineage>
        <taxon>Eukaryota</taxon>
        <taxon>Sar</taxon>
        <taxon>Alveolata</taxon>
        <taxon>Perkinsozoa</taxon>
        <taxon>Perkinsea</taxon>
        <taxon>Perkinsida</taxon>
        <taxon>Perkinsidae</taxon>
        <taxon>Perkinsus</taxon>
    </lineage>
</organism>
<dbReference type="SUPFAM" id="SSF54928">
    <property type="entry name" value="RNA-binding domain, RBD"/>
    <property type="match status" value="1"/>
</dbReference>
<feature type="compositionally biased region" description="Low complexity" evidence="5">
    <location>
        <begin position="331"/>
        <end position="344"/>
    </location>
</feature>
<dbReference type="Gene3D" id="3.30.70.330">
    <property type="match status" value="1"/>
</dbReference>